<evidence type="ECO:0000313" key="2">
    <source>
        <dbReference type="EMBL" id="GBF89991.1"/>
    </source>
</evidence>
<feature type="compositionally biased region" description="Gly residues" evidence="1">
    <location>
        <begin position="100"/>
        <end position="114"/>
    </location>
</feature>
<sequence>MGRDPGCPVAPRAPKPAKKKRRARHLIAELEVRLAELQRRVTEAHIQNARARLETDLLRALVVSREALLAACVPEKRPADAAAAAAALSEAMRQLSRTVHGGGGGGGESGGASGGAPAPALDAPALIAAIGGVRASPKAGATELRASWRERMREAAAVIAAPGGAQADQRVVEALHGAASLLIGHCLCCPWAHELLTANLITWRPEPASHATWAVWVDGLGLTPRQEAALLELQRHFERQMASLRSEQLRRAAAVRDLAASGALDLALEALDDLAAANAWMPVCAAAANVVVHAALLTPRQMLWLYVNAAPAWVPGVTALLDAVERRAAAGAPLPAAPAAAVGAAE</sequence>
<dbReference type="EMBL" id="BDRX01000014">
    <property type="protein sequence ID" value="GBF89991.1"/>
    <property type="molecule type" value="Genomic_DNA"/>
</dbReference>
<name>A0A2V0NQS9_9CHLO</name>
<dbReference type="InParanoid" id="A0A2V0NQS9"/>
<accession>A0A2V0NQS9</accession>
<feature type="region of interest" description="Disordered" evidence="1">
    <location>
        <begin position="1"/>
        <end position="21"/>
    </location>
</feature>
<proteinExistence type="predicted"/>
<evidence type="ECO:0000256" key="1">
    <source>
        <dbReference type="SAM" id="MobiDB-lite"/>
    </source>
</evidence>
<feature type="region of interest" description="Disordered" evidence="1">
    <location>
        <begin position="97"/>
        <end position="116"/>
    </location>
</feature>
<evidence type="ECO:0000313" key="3">
    <source>
        <dbReference type="Proteomes" id="UP000247498"/>
    </source>
</evidence>
<protein>
    <submittedName>
        <fullName evidence="2">Uncharacterized protein</fullName>
    </submittedName>
</protein>
<keyword evidence="3" id="KW-1185">Reference proteome</keyword>
<reference evidence="2 3" key="1">
    <citation type="journal article" date="2018" name="Sci. Rep.">
        <title>Raphidocelis subcapitata (=Pseudokirchneriella subcapitata) provides an insight into genome evolution and environmental adaptations in the Sphaeropleales.</title>
        <authorList>
            <person name="Suzuki S."/>
            <person name="Yamaguchi H."/>
            <person name="Nakajima N."/>
            <person name="Kawachi M."/>
        </authorList>
    </citation>
    <scope>NUCLEOTIDE SEQUENCE [LARGE SCALE GENOMIC DNA]</scope>
    <source>
        <strain evidence="2 3">NIES-35</strain>
    </source>
</reference>
<organism evidence="2 3">
    <name type="scientific">Raphidocelis subcapitata</name>
    <dbReference type="NCBI Taxonomy" id="307507"/>
    <lineage>
        <taxon>Eukaryota</taxon>
        <taxon>Viridiplantae</taxon>
        <taxon>Chlorophyta</taxon>
        <taxon>core chlorophytes</taxon>
        <taxon>Chlorophyceae</taxon>
        <taxon>CS clade</taxon>
        <taxon>Sphaeropleales</taxon>
        <taxon>Selenastraceae</taxon>
        <taxon>Raphidocelis</taxon>
    </lineage>
</organism>
<dbReference type="Proteomes" id="UP000247498">
    <property type="component" value="Unassembled WGS sequence"/>
</dbReference>
<gene>
    <name evidence="2" type="ORF">Rsub_02697</name>
</gene>
<comment type="caution">
    <text evidence="2">The sequence shown here is derived from an EMBL/GenBank/DDBJ whole genome shotgun (WGS) entry which is preliminary data.</text>
</comment>
<dbReference type="AlphaFoldDB" id="A0A2V0NQS9"/>